<name>A0A482LV59_9FLAV</name>
<dbReference type="EMBL" id="MH688530">
    <property type="protein sequence ID" value="QBQ65076.1"/>
    <property type="molecule type" value="Genomic_RNA"/>
</dbReference>
<organism evidence="1">
    <name type="scientific">Yanggou tick virus</name>
    <dbReference type="NCBI Taxonomy" id="2560020"/>
    <lineage>
        <taxon>Viruses</taxon>
        <taxon>Riboviria</taxon>
        <taxon>Orthornavirae</taxon>
        <taxon>Kitrinoviricota</taxon>
        <taxon>Flasuviricetes</taxon>
        <taxon>Amarillovirales</taxon>
        <taxon>Flaviviridae</taxon>
        <taxon>Jingmenvirus group</taxon>
    </lineage>
</organism>
<reference evidence="1" key="1">
    <citation type="submission" date="2018-07" db="EMBL/GenBank/DDBJ databases">
        <title>Viromes of Hyalomma asiaticum, Hyalomma detritum and Dermacentor nuttalli ticks from Xinjiang Uygur Autonomous Region, China.</title>
        <authorList>
            <person name="Shen S."/>
            <person name="Moming A."/>
            <person name="Luo T."/>
            <person name="Chang C."/>
            <person name="Fang Y."/>
            <person name="Wang J."/>
            <person name="Kou C."/>
            <person name="Wang C."/>
            <person name="Su Z."/>
            <person name="Zhang Y."/>
            <person name="Tang S."/>
            <person name="Wu Q."/>
            <person name="Duan X."/>
            <person name="Zhu L."/>
            <person name="Liu X."/>
            <person name="An R."/>
            <person name="Shi J."/>
            <person name="Yang J."/>
            <person name="Zhang Z."/>
            <person name="Liang J."/>
            <person name="Guo R."/>
            <person name="Wang H."/>
            <person name="Zhang Y."/>
            <person name="Sun S."/>
            <person name="Hu Z."/>
            <person name="Deng F."/>
        </authorList>
    </citation>
    <scope>NUCLEOTIDE SEQUENCE</scope>
    <source>
        <strain evidence="2">17-L1</strain>
        <strain evidence="1">YG</strain>
    </source>
</reference>
<accession>A0A482LV59</accession>
<dbReference type="EMBL" id="MH688537">
    <property type="protein sequence ID" value="QBQ65080.1"/>
    <property type="molecule type" value="Genomic_RNA"/>
</dbReference>
<protein>
    <submittedName>
        <fullName evidence="1">G1</fullName>
    </submittedName>
</protein>
<evidence type="ECO:0000313" key="1">
    <source>
        <dbReference type="EMBL" id="QBQ65076.1"/>
    </source>
</evidence>
<sequence>MLWTSCLAPILLTSYLCLSLPQLGSSQGTSTSSSSAPSRLWDLLLGRSRRSSHYWLPSSYGATVERFQGRLSRSQRRATSESCQPWLTIRAVGSRKDKGPLWSRMLTSMYFLVPEYGIPLGKVVVGAERKKRDYLCEGGDLTNQMREQIFDCSDEVVSTDGCERGFGYSYVYKLKVNRARALWKYSYFTDPKKVDLGKCVFREFWMNGTVWGSHNEIYPLLDVPEGKKENTAEWWSNVIIRPDGRCVFRANKFERYRLEAAEVEEPHIEYSAPFEVVDQLTPHGPSVGRIKQNQPDAEMCLEDGRCDYPLGRNPCTGHSQIEVKQNLVLTRSDGVKHRLSVEVHNQNGACDPIVAADTALEEVAKVHGPQSTKILYNLALHASTVTVRAGDSWYEYNVTKNVIRPSTSRSQITLRYPSTGTTGCITGLATSRVASRGYTI</sequence>
<proteinExistence type="predicted"/>
<evidence type="ECO:0000313" key="2">
    <source>
        <dbReference type="EMBL" id="QBQ65080.1"/>
    </source>
</evidence>